<comment type="caution">
    <text evidence="3">The sequence shown here is derived from an EMBL/GenBank/DDBJ whole genome shotgun (WGS) entry which is preliminary data.</text>
</comment>
<dbReference type="OrthoDB" id="2016447at2759"/>
<evidence type="ECO:0000313" key="4">
    <source>
        <dbReference type="Proteomes" id="UP000324897"/>
    </source>
</evidence>
<protein>
    <recommendedName>
        <fullName evidence="2">LOB domain-containing protein</fullName>
    </recommendedName>
</protein>
<evidence type="ECO:0000256" key="1">
    <source>
        <dbReference type="ARBA" id="ARBA00005474"/>
    </source>
</evidence>
<proteinExistence type="inferred from homology"/>
<dbReference type="Proteomes" id="UP000324897">
    <property type="component" value="Chromosome 7"/>
</dbReference>
<organism evidence="3 4">
    <name type="scientific">Eragrostis curvula</name>
    <name type="common">weeping love grass</name>
    <dbReference type="NCBI Taxonomy" id="38414"/>
    <lineage>
        <taxon>Eukaryota</taxon>
        <taxon>Viridiplantae</taxon>
        <taxon>Streptophyta</taxon>
        <taxon>Embryophyta</taxon>
        <taxon>Tracheophyta</taxon>
        <taxon>Spermatophyta</taxon>
        <taxon>Magnoliopsida</taxon>
        <taxon>Liliopsida</taxon>
        <taxon>Poales</taxon>
        <taxon>Poaceae</taxon>
        <taxon>PACMAD clade</taxon>
        <taxon>Chloridoideae</taxon>
        <taxon>Eragrostideae</taxon>
        <taxon>Eragrostidinae</taxon>
        <taxon>Eragrostis</taxon>
    </lineage>
</organism>
<keyword evidence="4" id="KW-1185">Reference proteome</keyword>
<evidence type="ECO:0000313" key="3">
    <source>
        <dbReference type="EMBL" id="TVU19398.1"/>
    </source>
</evidence>
<comment type="similarity">
    <text evidence="1">Belongs to the LOB domain-containing protein family.</text>
</comment>
<reference evidence="3 4" key="1">
    <citation type="journal article" date="2019" name="Sci. Rep.">
        <title>A high-quality genome of Eragrostis curvula grass provides insights into Poaceae evolution and supports new strategies to enhance forage quality.</title>
        <authorList>
            <person name="Carballo J."/>
            <person name="Santos B.A.C.M."/>
            <person name="Zappacosta D."/>
            <person name="Garbus I."/>
            <person name="Selva J.P."/>
            <person name="Gallo C.A."/>
            <person name="Diaz A."/>
            <person name="Albertini E."/>
            <person name="Caccamo M."/>
            <person name="Echenique V."/>
        </authorList>
    </citation>
    <scope>NUCLEOTIDE SEQUENCE [LARGE SCALE GENOMIC DNA]</scope>
    <source>
        <strain evidence="4">cv. Victoria</strain>
        <tissue evidence="3">Leaf</tissue>
    </source>
</reference>
<dbReference type="Pfam" id="PF03195">
    <property type="entry name" value="LOB"/>
    <property type="match status" value="1"/>
</dbReference>
<accession>A0A5J9U7W9</accession>
<dbReference type="InterPro" id="IPR004883">
    <property type="entry name" value="LOB"/>
</dbReference>
<dbReference type="PANTHER" id="PTHR31301">
    <property type="entry name" value="LOB DOMAIN-CONTAINING PROTEIN 4-RELATED"/>
    <property type="match status" value="1"/>
</dbReference>
<dbReference type="PROSITE" id="PS50891">
    <property type="entry name" value="LOB"/>
    <property type="match status" value="1"/>
</dbReference>
<feature type="domain" description="LOB" evidence="2">
    <location>
        <begin position="41"/>
        <end position="142"/>
    </location>
</feature>
<dbReference type="Gramene" id="TVU19398">
    <property type="protein sequence ID" value="TVU19398"/>
    <property type="gene ID" value="EJB05_35544"/>
</dbReference>
<name>A0A5J9U7W9_9POAL</name>
<gene>
    <name evidence="3" type="ORF">EJB05_35544</name>
</gene>
<dbReference type="PANTHER" id="PTHR31301:SF92">
    <property type="entry name" value="LOB DOMAIN-CONTAINING FAMILY PROTEIN-RELATED"/>
    <property type="match status" value="1"/>
</dbReference>
<dbReference type="EMBL" id="RWGY01000029">
    <property type="protein sequence ID" value="TVU19398.1"/>
    <property type="molecule type" value="Genomic_DNA"/>
</dbReference>
<dbReference type="AlphaFoldDB" id="A0A5J9U7W9"/>
<sequence length="280" mass="28227">MATSSASSVPAATGSVITMASSPTASSISGGGGGVGGGAGSPCAACKFLRRKCQPDCVFAPYFPPDNPQKFVHVHRVFGASNVTKILNELHPCQREDAVNSLAYEADMRLRDPVYGCVGVISVLQHRLRLAHQELARAYNSLSKYQVAAEAAAVASAAVGSNGGPAAAMADFVGNPVVPNCSQNFVKIGHSTAAAAAIGGAGGFMQHDAFAIQQMLAKGYDGETSTARFGMNGGGGGVGYSFGYSSGLTSEHGGLGSIANGPFMKSAGTAGGDDRSTVAQ</sequence>
<evidence type="ECO:0000259" key="2">
    <source>
        <dbReference type="PROSITE" id="PS50891"/>
    </source>
</evidence>